<dbReference type="Pfam" id="PF13460">
    <property type="entry name" value="NAD_binding_10"/>
    <property type="match status" value="1"/>
</dbReference>
<dbReference type="AlphaFoldDB" id="A0A4D7BBF6"/>
<feature type="domain" description="NAD(P)-binding" evidence="1">
    <location>
        <begin position="12"/>
        <end position="164"/>
    </location>
</feature>
<dbReference type="Gene3D" id="3.40.50.720">
    <property type="entry name" value="NAD(P)-binding Rossmann-like Domain"/>
    <property type="match status" value="1"/>
</dbReference>
<gene>
    <name evidence="2" type="ORF">E8M01_26355</name>
</gene>
<dbReference type="RefSeq" id="WP_136962869.1">
    <property type="nucleotide sequence ID" value="NZ_CP039690.1"/>
</dbReference>
<dbReference type="InterPro" id="IPR051606">
    <property type="entry name" value="Polyketide_Oxido-like"/>
</dbReference>
<name>A0A4D7BBF6_9HYPH</name>
<dbReference type="InterPro" id="IPR036291">
    <property type="entry name" value="NAD(P)-bd_dom_sf"/>
</dbReference>
<dbReference type="Proteomes" id="UP000298781">
    <property type="component" value="Chromosome"/>
</dbReference>
<organism evidence="2 3">
    <name type="scientific">Phreatobacter stygius</name>
    <dbReference type="NCBI Taxonomy" id="1940610"/>
    <lineage>
        <taxon>Bacteria</taxon>
        <taxon>Pseudomonadati</taxon>
        <taxon>Pseudomonadota</taxon>
        <taxon>Alphaproteobacteria</taxon>
        <taxon>Hyphomicrobiales</taxon>
        <taxon>Phreatobacteraceae</taxon>
        <taxon>Phreatobacter</taxon>
    </lineage>
</organism>
<dbReference type="GO" id="GO:0016646">
    <property type="term" value="F:oxidoreductase activity, acting on the CH-NH group of donors, NAD or NADP as acceptor"/>
    <property type="evidence" value="ECO:0007669"/>
    <property type="project" value="TreeGrafter"/>
</dbReference>
<dbReference type="SUPFAM" id="SSF51735">
    <property type="entry name" value="NAD(P)-binding Rossmann-fold domains"/>
    <property type="match status" value="1"/>
</dbReference>
<keyword evidence="3" id="KW-1185">Reference proteome</keyword>
<sequence>MAEQPTQVIVFGATGNIGRRLLASGLRQGHQVTAFVRSGQKLLQQWHGMLPDGLRIVEGDALDPSAVGEAIEGHDAVVNAAGHASEPQLLERICSLIVGQAERVMPEPRRVWLFGGAAALDIPQTPYLGADLPGVPAIYQVHKRNWQMLKRSATEWSLMCPGPMVPASDDMPQAGLRISTEVLPYPLGAWTRFAPRIALSLSMKVHLPEITVTYEDVADIVMAHLAPGGPFARKRVGVALPEGQRLQKQDWRPGRQGPEQ</sequence>
<protein>
    <submittedName>
        <fullName evidence="2">NAD-dependent epimerase/dehydratase family protein</fullName>
    </submittedName>
</protein>
<evidence type="ECO:0000313" key="2">
    <source>
        <dbReference type="EMBL" id="QCI67438.1"/>
    </source>
</evidence>
<dbReference type="EMBL" id="CP039690">
    <property type="protein sequence ID" value="QCI67438.1"/>
    <property type="molecule type" value="Genomic_DNA"/>
</dbReference>
<evidence type="ECO:0000313" key="3">
    <source>
        <dbReference type="Proteomes" id="UP000298781"/>
    </source>
</evidence>
<dbReference type="PANTHER" id="PTHR43355:SF7">
    <property type="entry name" value="NAD(P)-BINDING DOMAIN-CONTAINING PROTEIN"/>
    <property type="match status" value="1"/>
</dbReference>
<accession>A0A4D7BBF6</accession>
<dbReference type="PANTHER" id="PTHR43355">
    <property type="entry name" value="FLAVIN REDUCTASE (NADPH)"/>
    <property type="match status" value="1"/>
</dbReference>
<dbReference type="KEGG" id="pstg:E8M01_26355"/>
<evidence type="ECO:0000259" key="1">
    <source>
        <dbReference type="Pfam" id="PF13460"/>
    </source>
</evidence>
<proteinExistence type="predicted"/>
<dbReference type="OrthoDB" id="7419852at2"/>
<dbReference type="InterPro" id="IPR016040">
    <property type="entry name" value="NAD(P)-bd_dom"/>
</dbReference>
<reference evidence="2 3" key="1">
    <citation type="submission" date="2019-04" db="EMBL/GenBank/DDBJ databases">
        <title>Phreatobacter aquaticus sp. nov.</title>
        <authorList>
            <person name="Choi A."/>
        </authorList>
    </citation>
    <scope>NUCLEOTIDE SEQUENCE [LARGE SCALE GENOMIC DNA]</scope>
    <source>
        <strain evidence="2 3">KCTC 52518</strain>
    </source>
</reference>